<name>A0A200R713_MACCD</name>
<protein>
    <submittedName>
        <fullName evidence="2">Uncharacterized protein</fullName>
    </submittedName>
</protein>
<comment type="caution">
    <text evidence="2">The sequence shown here is derived from an EMBL/GenBank/DDBJ whole genome shotgun (WGS) entry which is preliminary data.</text>
</comment>
<dbReference type="InParanoid" id="A0A200R713"/>
<dbReference type="EMBL" id="MVGT01000435">
    <property type="protein sequence ID" value="OVA18509.1"/>
    <property type="molecule type" value="Genomic_DNA"/>
</dbReference>
<evidence type="ECO:0000313" key="2">
    <source>
        <dbReference type="EMBL" id="OVA18509.1"/>
    </source>
</evidence>
<proteinExistence type="predicted"/>
<evidence type="ECO:0000313" key="3">
    <source>
        <dbReference type="Proteomes" id="UP000195402"/>
    </source>
</evidence>
<dbReference type="Proteomes" id="UP000195402">
    <property type="component" value="Unassembled WGS sequence"/>
</dbReference>
<keyword evidence="3" id="KW-1185">Reference proteome</keyword>
<dbReference type="AlphaFoldDB" id="A0A200R713"/>
<feature type="region of interest" description="Disordered" evidence="1">
    <location>
        <begin position="46"/>
        <end position="70"/>
    </location>
</feature>
<organism evidence="2 3">
    <name type="scientific">Macleaya cordata</name>
    <name type="common">Five-seeded plume-poppy</name>
    <name type="synonym">Bocconia cordata</name>
    <dbReference type="NCBI Taxonomy" id="56857"/>
    <lineage>
        <taxon>Eukaryota</taxon>
        <taxon>Viridiplantae</taxon>
        <taxon>Streptophyta</taxon>
        <taxon>Embryophyta</taxon>
        <taxon>Tracheophyta</taxon>
        <taxon>Spermatophyta</taxon>
        <taxon>Magnoliopsida</taxon>
        <taxon>Ranunculales</taxon>
        <taxon>Papaveraceae</taxon>
        <taxon>Papaveroideae</taxon>
        <taxon>Macleaya</taxon>
    </lineage>
</organism>
<accession>A0A200R713</accession>
<gene>
    <name evidence="2" type="ORF">BVC80_1831g30</name>
</gene>
<sequence>MILDGVDEILKVSQETTLTGVGNVSSGGSVDGIRVDVTNKLLVSNPQPSITHSKVSASETKPITDGSTKT</sequence>
<evidence type="ECO:0000256" key="1">
    <source>
        <dbReference type="SAM" id="MobiDB-lite"/>
    </source>
</evidence>
<reference evidence="2 3" key="1">
    <citation type="journal article" date="2017" name="Mol. Plant">
        <title>The Genome of Medicinal Plant Macleaya cordata Provides New Insights into Benzylisoquinoline Alkaloids Metabolism.</title>
        <authorList>
            <person name="Liu X."/>
            <person name="Liu Y."/>
            <person name="Huang P."/>
            <person name="Ma Y."/>
            <person name="Qing Z."/>
            <person name="Tang Q."/>
            <person name="Cao H."/>
            <person name="Cheng P."/>
            <person name="Zheng Y."/>
            <person name="Yuan Z."/>
            <person name="Zhou Y."/>
            <person name="Liu J."/>
            <person name="Tang Z."/>
            <person name="Zhuo Y."/>
            <person name="Zhang Y."/>
            <person name="Yu L."/>
            <person name="Huang J."/>
            <person name="Yang P."/>
            <person name="Peng Q."/>
            <person name="Zhang J."/>
            <person name="Jiang W."/>
            <person name="Zhang Z."/>
            <person name="Lin K."/>
            <person name="Ro D.K."/>
            <person name="Chen X."/>
            <person name="Xiong X."/>
            <person name="Shang Y."/>
            <person name="Huang S."/>
            <person name="Zeng J."/>
        </authorList>
    </citation>
    <scope>NUCLEOTIDE SEQUENCE [LARGE SCALE GENOMIC DNA]</scope>
    <source>
        <strain evidence="3">cv. BLH2017</strain>
        <tissue evidence="2">Root</tissue>
    </source>
</reference>